<evidence type="ECO:0000313" key="6">
    <source>
        <dbReference type="EMBL" id="BAP85294.1"/>
    </source>
</evidence>
<feature type="domain" description="HTH LytTR-type" evidence="5">
    <location>
        <begin position="144"/>
        <end position="245"/>
    </location>
</feature>
<dbReference type="GO" id="GO:0000156">
    <property type="term" value="F:phosphorelay response regulator activity"/>
    <property type="evidence" value="ECO:0007669"/>
    <property type="project" value="InterPro"/>
</dbReference>
<name>A0A0A1GW75_9LACO</name>
<dbReference type="KEGG" id="lho:LOOC260_107540"/>
<dbReference type="RefSeq" id="WP_041093102.1">
    <property type="nucleotide sequence ID" value="NZ_AP014680.1"/>
</dbReference>
<evidence type="ECO:0000313" key="7">
    <source>
        <dbReference type="Proteomes" id="UP000031620"/>
    </source>
</evidence>
<evidence type="ECO:0000259" key="5">
    <source>
        <dbReference type="PROSITE" id="PS50930"/>
    </source>
</evidence>
<sequence>MLPVFLLEDDKQQLATYQQIINNAIMINEFAMKLIVASDNVADFERQLTITKQGVFFLDMEISDDKQAGLKVAERIKAQVPFAQIAFITTHEELSFLTLKRKIAPFDYILKDEGIESIKQHLRADVDLAYENYEKTIYHHKSLFGYKIGDRYFSLPMSELMVLYTDKTKPGDINLVADNVEASFPGNLNHIEQQHPNLFRCDKSYLVNLDNLESYDAHRRVLKFKNNVECKVSFRKARELKKLLK</sequence>
<protein>
    <submittedName>
        <fullName evidence="6">Two-component response regulator</fullName>
    </submittedName>
</protein>
<dbReference type="Gene3D" id="3.40.50.2300">
    <property type="match status" value="1"/>
</dbReference>
<evidence type="ECO:0000256" key="1">
    <source>
        <dbReference type="ARBA" id="ARBA00022490"/>
    </source>
</evidence>
<dbReference type="InterPro" id="IPR046947">
    <property type="entry name" value="LytR-like"/>
</dbReference>
<dbReference type="SMART" id="SM00448">
    <property type="entry name" value="REC"/>
    <property type="match status" value="1"/>
</dbReference>
<dbReference type="SMART" id="SM00850">
    <property type="entry name" value="LytTR"/>
    <property type="match status" value="1"/>
</dbReference>
<dbReference type="Proteomes" id="UP000031620">
    <property type="component" value="Chromosome"/>
</dbReference>
<accession>A0A0A1GW75</accession>
<dbReference type="CDD" id="cd17533">
    <property type="entry name" value="REC_LytTR_AgrA-like"/>
    <property type="match status" value="1"/>
</dbReference>
<dbReference type="GO" id="GO:0003677">
    <property type="term" value="F:DNA binding"/>
    <property type="evidence" value="ECO:0007669"/>
    <property type="project" value="InterPro"/>
</dbReference>
<evidence type="ECO:0000256" key="2">
    <source>
        <dbReference type="ARBA" id="ARBA00023012"/>
    </source>
</evidence>
<dbReference type="Gene3D" id="2.40.50.1020">
    <property type="entry name" value="LytTr DNA-binding domain"/>
    <property type="match status" value="1"/>
</dbReference>
<dbReference type="InterPro" id="IPR001789">
    <property type="entry name" value="Sig_transdc_resp-reg_receiver"/>
</dbReference>
<comment type="function">
    <text evidence="4">Required for high-level post-exponential phase expression of a series of secreted proteins.</text>
</comment>
<keyword evidence="3" id="KW-0010">Activator</keyword>
<keyword evidence="1" id="KW-0963">Cytoplasm</keyword>
<dbReference type="Pfam" id="PF04397">
    <property type="entry name" value="LytTR"/>
    <property type="match status" value="1"/>
</dbReference>
<evidence type="ECO:0000256" key="4">
    <source>
        <dbReference type="ARBA" id="ARBA00037164"/>
    </source>
</evidence>
<reference evidence="6 7" key="1">
    <citation type="submission" date="2014-11" db="EMBL/GenBank/DDBJ databases">
        <title>Complete genome sequence and analysis of Lactobacillus hokkaidonensis LOOC260T.</title>
        <authorList>
            <person name="Tanizawa Y."/>
            <person name="Tohno M."/>
            <person name="Kaminuma E."/>
            <person name="Nakamura Y."/>
            <person name="Arita M."/>
        </authorList>
    </citation>
    <scope>NUCLEOTIDE SEQUENCE [LARGE SCALE GENOMIC DNA]</scope>
    <source>
        <strain evidence="6 7">LOOC260</strain>
    </source>
</reference>
<dbReference type="PANTHER" id="PTHR37299">
    <property type="entry name" value="TRANSCRIPTIONAL REGULATOR-RELATED"/>
    <property type="match status" value="1"/>
</dbReference>
<dbReference type="InterPro" id="IPR011006">
    <property type="entry name" value="CheY-like_superfamily"/>
</dbReference>
<organism evidence="6 7">
    <name type="scientific">Paucilactobacillus hokkaidonensis JCM 18461</name>
    <dbReference type="NCBI Taxonomy" id="1291742"/>
    <lineage>
        <taxon>Bacteria</taxon>
        <taxon>Bacillati</taxon>
        <taxon>Bacillota</taxon>
        <taxon>Bacilli</taxon>
        <taxon>Lactobacillales</taxon>
        <taxon>Lactobacillaceae</taxon>
        <taxon>Paucilactobacillus</taxon>
    </lineage>
</organism>
<dbReference type="PROSITE" id="PS50930">
    <property type="entry name" value="HTH_LYTTR"/>
    <property type="match status" value="1"/>
</dbReference>
<evidence type="ECO:0000256" key="3">
    <source>
        <dbReference type="ARBA" id="ARBA00023159"/>
    </source>
</evidence>
<gene>
    <name evidence="6" type="ORF">LOOC260_107540</name>
</gene>
<dbReference type="InterPro" id="IPR007492">
    <property type="entry name" value="LytTR_DNA-bd_dom"/>
</dbReference>
<proteinExistence type="predicted"/>
<dbReference type="SUPFAM" id="SSF52172">
    <property type="entry name" value="CheY-like"/>
    <property type="match status" value="1"/>
</dbReference>
<dbReference type="HOGENOM" id="CLU_000445_14_6_9"/>
<dbReference type="PANTHER" id="PTHR37299:SF3">
    <property type="entry name" value="STAGE 0 SPORULATION PROTEIN A HOMOLOG"/>
    <property type="match status" value="1"/>
</dbReference>
<dbReference type="EMBL" id="AP014680">
    <property type="protein sequence ID" value="BAP85294.1"/>
    <property type="molecule type" value="Genomic_DNA"/>
</dbReference>
<dbReference type="STRING" id="1291742.LOOC260_107540"/>
<dbReference type="AlphaFoldDB" id="A0A0A1GW75"/>
<keyword evidence="2" id="KW-0902">Two-component regulatory system</keyword>